<dbReference type="EnsemblMetazoa" id="CPIJ003525-RA">
    <property type="protein sequence ID" value="CPIJ003525-PA"/>
    <property type="gene ID" value="CPIJ003525"/>
</dbReference>
<dbReference type="GO" id="GO:0005615">
    <property type="term" value="C:extracellular space"/>
    <property type="evidence" value="ECO:0007669"/>
    <property type="project" value="TreeGrafter"/>
</dbReference>
<dbReference type="AlphaFoldDB" id="B0W8V0"/>
<dbReference type="FunCoup" id="B0W8V0">
    <property type="interactions" value="24"/>
</dbReference>
<dbReference type="PRINTS" id="PR00821">
    <property type="entry name" value="TAGLIPASE"/>
</dbReference>
<keyword evidence="3" id="KW-0964">Secreted</keyword>
<comment type="subcellular location">
    <subcellularLocation>
        <location evidence="1">Secreted</location>
    </subcellularLocation>
</comment>
<dbReference type="HOGENOM" id="CLU_027171_2_0_1"/>
<dbReference type="InterPro" id="IPR033906">
    <property type="entry name" value="Lipase_N"/>
</dbReference>
<dbReference type="InParanoid" id="B0W8V0"/>
<feature type="domain" description="Lipase" evidence="7">
    <location>
        <begin position="187"/>
        <end position="446"/>
    </location>
</feature>
<feature type="chain" id="PRO_5011407638" evidence="6">
    <location>
        <begin position="17"/>
        <end position="480"/>
    </location>
</feature>
<dbReference type="GO" id="GO:0017171">
    <property type="term" value="F:serine hydrolase activity"/>
    <property type="evidence" value="ECO:0007669"/>
    <property type="project" value="TreeGrafter"/>
</dbReference>
<keyword evidence="6" id="KW-0732">Signal</keyword>
<dbReference type="OrthoDB" id="199913at2759"/>
<dbReference type="Pfam" id="PF00151">
    <property type="entry name" value="Lipase"/>
    <property type="match status" value="1"/>
</dbReference>
<name>B0W8V0_CULQU</name>
<evidence type="ECO:0000259" key="7">
    <source>
        <dbReference type="Pfam" id="PF00151"/>
    </source>
</evidence>
<evidence type="ECO:0000313" key="10">
    <source>
        <dbReference type="Proteomes" id="UP000002320"/>
    </source>
</evidence>
<dbReference type="CDD" id="cd00707">
    <property type="entry name" value="Pancreat_lipase_like"/>
    <property type="match status" value="1"/>
</dbReference>
<dbReference type="SUPFAM" id="SSF53474">
    <property type="entry name" value="alpha/beta-Hydrolases"/>
    <property type="match status" value="1"/>
</dbReference>
<dbReference type="PANTHER" id="PTHR11610">
    <property type="entry name" value="LIPASE"/>
    <property type="match status" value="1"/>
</dbReference>
<evidence type="ECO:0000256" key="3">
    <source>
        <dbReference type="ARBA" id="ARBA00022525"/>
    </source>
</evidence>
<dbReference type="Gene3D" id="3.40.50.1820">
    <property type="entry name" value="alpha/beta hydrolase"/>
    <property type="match status" value="1"/>
</dbReference>
<evidence type="ECO:0000256" key="1">
    <source>
        <dbReference type="ARBA" id="ARBA00004613"/>
    </source>
</evidence>
<dbReference type="STRING" id="7176.B0W8V0"/>
<dbReference type="GO" id="GO:0016042">
    <property type="term" value="P:lipid catabolic process"/>
    <property type="evidence" value="ECO:0007669"/>
    <property type="project" value="TreeGrafter"/>
</dbReference>
<dbReference type="EMBL" id="DS231860">
    <property type="protein sequence ID" value="EDS39329.1"/>
    <property type="molecule type" value="Genomic_DNA"/>
</dbReference>
<dbReference type="OMA" id="CIAPIPC"/>
<dbReference type="InterPro" id="IPR013818">
    <property type="entry name" value="Lipase"/>
</dbReference>
<dbReference type="GO" id="GO:0016298">
    <property type="term" value="F:lipase activity"/>
    <property type="evidence" value="ECO:0007669"/>
    <property type="project" value="InterPro"/>
</dbReference>
<evidence type="ECO:0000256" key="5">
    <source>
        <dbReference type="SAM" id="MobiDB-lite"/>
    </source>
</evidence>
<dbReference type="InterPro" id="IPR000734">
    <property type="entry name" value="TAG_lipase"/>
</dbReference>
<feature type="signal peptide" evidence="6">
    <location>
        <begin position="1"/>
        <end position="16"/>
    </location>
</feature>
<evidence type="ECO:0000256" key="2">
    <source>
        <dbReference type="ARBA" id="ARBA00010701"/>
    </source>
</evidence>
<evidence type="ECO:0000256" key="4">
    <source>
        <dbReference type="RuleBase" id="RU004262"/>
    </source>
</evidence>
<comment type="similarity">
    <text evidence="2 4">Belongs to the AB hydrolase superfamily. Lipase family.</text>
</comment>
<reference evidence="8" key="1">
    <citation type="submission" date="2007-03" db="EMBL/GenBank/DDBJ databases">
        <title>Annotation of Culex pipiens quinquefasciatus.</title>
        <authorList>
            <consortium name="The Broad Institute Genome Sequencing Platform"/>
            <person name="Atkinson P.W."/>
            <person name="Hemingway J."/>
            <person name="Christensen B.M."/>
            <person name="Higgs S."/>
            <person name="Kodira C."/>
            <person name="Hannick L."/>
            <person name="Megy K."/>
            <person name="O'Leary S."/>
            <person name="Pearson M."/>
            <person name="Haas B.J."/>
            <person name="Mauceli E."/>
            <person name="Wortman J.R."/>
            <person name="Lee N.H."/>
            <person name="Guigo R."/>
            <person name="Stanke M."/>
            <person name="Alvarado L."/>
            <person name="Amedeo P."/>
            <person name="Antoine C.H."/>
            <person name="Arensburger P."/>
            <person name="Bidwell S.L."/>
            <person name="Crawford M."/>
            <person name="Camaro F."/>
            <person name="Devon K."/>
            <person name="Engels R."/>
            <person name="Hammond M."/>
            <person name="Howarth C."/>
            <person name="Koehrsen M."/>
            <person name="Lawson D."/>
            <person name="Montgomery P."/>
            <person name="Nene V."/>
            <person name="Nusbaum C."/>
            <person name="Puiu D."/>
            <person name="Romero-Severson J."/>
            <person name="Severson D.W."/>
            <person name="Shumway M."/>
            <person name="Sisk P."/>
            <person name="Stolte C."/>
            <person name="Zeng Q."/>
            <person name="Eisenstadt E."/>
            <person name="Fraser-Liggett C."/>
            <person name="Strausberg R."/>
            <person name="Galagan J."/>
            <person name="Birren B."/>
            <person name="Collins F.H."/>
        </authorList>
    </citation>
    <scope>NUCLEOTIDE SEQUENCE [LARGE SCALE GENOMIC DNA]</scope>
    <source>
        <strain evidence="8">JHB</strain>
    </source>
</reference>
<dbReference type="Proteomes" id="UP000002320">
    <property type="component" value="Unassembled WGS sequence"/>
</dbReference>
<evidence type="ECO:0000313" key="8">
    <source>
        <dbReference type="EMBL" id="EDS39329.1"/>
    </source>
</evidence>
<keyword evidence="10" id="KW-1185">Reference proteome</keyword>
<dbReference type="VEuPathDB" id="VectorBase:CPIJ003525"/>
<dbReference type="FunFam" id="3.40.50.1820:FF:000076">
    <property type="entry name" value="phospholipase A1"/>
    <property type="match status" value="1"/>
</dbReference>
<reference evidence="9" key="2">
    <citation type="submission" date="2021-02" db="UniProtKB">
        <authorList>
            <consortium name="EnsemblMetazoa"/>
        </authorList>
    </citation>
    <scope>IDENTIFICATION</scope>
    <source>
        <strain evidence="9">JHB</strain>
    </source>
</reference>
<organism>
    <name type="scientific">Culex quinquefasciatus</name>
    <name type="common">Southern house mosquito</name>
    <name type="synonym">Culex pungens</name>
    <dbReference type="NCBI Taxonomy" id="7176"/>
    <lineage>
        <taxon>Eukaryota</taxon>
        <taxon>Metazoa</taxon>
        <taxon>Ecdysozoa</taxon>
        <taxon>Arthropoda</taxon>
        <taxon>Hexapoda</taxon>
        <taxon>Insecta</taxon>
        <taxon>Pterygota</taxon>
        <taxon>Neoptera</taxon>
        <taxon>Endopterygota</taxon>
        <taxon>Diptera</taxon>
        <taxon>Nematocera</taxon>
        <taxon>Culicoidea</taxon>
        <taxon>Culicidae</taxon>
        <taxon>Culicinae</taxon>
        <taxon>Culicini</taxon>
        <taxon>Culex</taxon>
        <taxon>Culex</taxon>
    </lineage>
</organism>
<gene>
    <name evidence="9" type="primary">6034897</name>
    <name evidence="8" type="ORF">CpipJ_CPIJ003525</name>
</gene>
<protein>
    <submittedName>
        <fullName evidence="8">Vitellogenin-1</fullName>
    </submittedName>
</protein>
<proteinExistence type="inferred from homology"/>
<evidence type="ECO:0000256" key="6">
    <source>
        <dbReference type="SAM" id="SignalP"/>
    </source>
</evidence>
<dbReference type="eggNOG" id="ENOG502RYX8">
    <property type="taxonomic scope" value="Eukaryota"/>
</dbReference>
<feature type="region of interest" description="Disordered" evidence="5">
    <location>
        <begin position="452"/>
        <end position="480"/>
    </location>
</feature>
<evidence type="ECO:0000313" key="9">
    <source>
        <dbReference type="EnsemblMetazoa" id="CPIJ003525-PA"/>
    </source>
</evidence>
<dbReference type="VEuPathDB" id="VectorBase:CQUJHB009337"/>
<sequence length="480" mass="53209">MGALSFVLLSTVLVYTAVIPEESYLICVRRCQLLSVSITTRMPIYLDRIWIVTCTQTISLSSSPTVIIIRLQNPNPSTNRSQNKRAHLNDSHHSNSLFAAGSISDRKFGQPIRIDLRGSAKQFFSSIRSLWELTIADRVLFVFAVKCDMDQLRMIDPNYGVTWMFLPDDQGNPHIVDLTMPNDTNSQERAGSNCNRDVTFYFYRQETKNNPTAFKFINDPAVPLNVSDCFDPSLPTKFVIHGWRNSINSAVCQQVKNAYLKRQDVNVFVVDWSPLASDTFYFRSASATRDVGRHVGGLIDRLVAERDLDLNSVHIIGHSLGAHTSGFAGSSVRSGKVARISGLDPALPGFTDSAPDSRLDPSDARFVDVIHTCAGMLGSDAKLGHVDFWPNGGRANQPGCGGMNDFTGACSHGRSYEYYSESVNAPENFMAYPCGNENTYKNKQCRTAPVPMGDGTPVESRGNHYLETNPEPRFGRGLER</sequence>
<dbReference type="PANTHER" id="PTHR11610:SF173">
    <property type="entry name" value="LIPASE DOMAIN-CONTAINING PROTEIN-RELATED"/>
    <property type="match status" value="1"/>
</dbReference>
<dbReference type="InterPro" id="IPR029058">
    <property type="entry name" value="AB_hydrolase_fold"/>
</dbReference>
<dbReference type="KEGG" id="cqu:CpipJ_CPIJ003525"/>
<accession>B0W8V0</accession>